<dbReference type="EMBL" id="CAFBLX010000361">
    <property type="protein sequence ID" value="CAB4920844.1"/>
    <property type="molecule type" value="Genomic_DNA"/>
</dbReference>
<proteinExistence type="predicted"/>
<sequence>MSAVVFPLVHSRPKFAGWVLSPTDLVTVGPIGSVDRELDWDFAADGPPTSSTMPHPTPQYAQSVFTVVTMASTVPGAVCAAITHRLAGYDVVLTGRRTRR</sequence>
<evidence type="ECO:0000313" key="1">
    <source>
        <dbReference type="EMBL" id="CAB4920844.1"/>
    </source>
</evidence>
<reference evidence="1" key="1">
    <citation type="submission" date="2020-05" db="EMBL/GenBank/DDBJ databases">
        <authorList>
            <person name="Chiriac C."/>
            <person name="Salcher M."/>
            <person name="Ghai R."/>
            <person name="Kavagutti S V."/>
        </authorList>
    </citation>
    <scope>NUCLEOTIDE SEQUENCE</scope>
</reference>
<gene>
    <name evidence="1" type="ORF">UFOPK3472_03565</name>
</gene>
<organism evidence="1">
    <name type="scientific">freshwater metagenome</name>
    <dbReference type="NCBI Taxonomy" id="449393"/>
    <lineage>
        <taxon>unclassified sequences</taxon>
        <taxon>metagenomes</taxon>
        <taxon>ecological metagenomes</taxon>
    </lineage>
</organism>
<name>A0A6J7HLS3_9ZZZZ</name>
<dbReference type="AlphaFoldDB" id="A0A6J7HLS3"/>
<protein>
    <submittedName>
        <fullName evidence="1">Unannotated protein</fullName>
    </submittedName>
</protein>
<accession>A0A6J7HLS3</accession>